<evidence type="ECO:0000256" key="4">
    <source>
        <dbReference type="SAM" id="MobiDB-lite"/>
    </source>
</evidence>
<dbReference type="OrthoDB" id="2188996at2"/>
<reference evidence="6" key="1">
    <citation type="submission" date="2017-05" db="EMBL/GenBank/DDBJ databases">
        <title>The Genome Sequence of Enterococcus sp. 9D6_DIV0238.</title>
        <authorList>
            <consortium name="The Broad Institute Genomics Platform"/>
            <consortium name="The Broad Institute Genomic Center for Infectious Diseases"/>
            <person name="Earl A."/>
            <person name="Manson A."/>
            <person name="Schwartman J."/>
            <person name="Gilmore M."/>
            <person name="Abouelleil A."/>
            <person name="Cao P."/>
            <person name="Chapman S."/>
            <person name="Cusick C."/>
            <person name="Shea T."/>
            <person name="Young S."/>
            <person name="Neafsey D."/>
            <person name="Nusbaum C."/>
            <person name="Birren B."/>
        </authorList>
    </citation>
    <scope>NUCLEOTIDE SEQUENCE [LARGE SCALE GENOMIC DNA]</scope>
    <source>
        <strain evidence="6">9D6_DIV0238</strain>
    </source>
</reference>
<dbReference type="Pfam" id="PF10502">
    <property type="entry name" value="Peptidase_S26"/>
    <property type="match status" value="1"/>
</dbReference>
<keyword evidence="3" id="KW-0378">Hydrolase</keyword>
<dbReference type="AlphaFoldDB" id="A0A200IZG0"/>
<feature type="domain" description="Peptidase S26" evidence="5">
    <location>
        <begin position="54"/>
        <end position="216"/>
    </location>
</feature>
<reference evidence="7" key="2">
    <citation type="submission" date="2017-05" db="EMBL/GenBank/DDBJ databases">
        <authorList>
            <consortium name="The Broad Institute Genomics Platform"/>
            <consortium name="The Broad Institute Genomic Center for Infectious Diseases"/>
            <person name="Earl A."/>
            <person name="Manson A."/>
            <person name="Schwartman J."/>
            <person name="Gilmore M."/>
            <person name="Abouelleil A."/>
            <person name="Cao P."/>
            <person name="Chapman S."/>
            <person name="Cusick C."/>
            <person name="Shea T."/>
            <person name="Young S."/>
            <person name="Neafsey D."/>
            <person name="Nusbaum C."/>
            <person name="Birren B."/>
        </authorList>
    </citation>
    <scope>NUCLEOTIDE SEQUENCE</scope>
    <source>
        <strain evidence="7">9D6_DIV0238</strain>
    </source>
</reference>
<evidence type="ECO:0000256" key="2">
    <source>
        <dbReference type="ARBA" id="ARBA00009370"/>
    </source>
</evidence>
<dbReference type="GO" id="GO:0006465">
    <property type="term" value="P:signal peptide processing"/>
    <property type="evidence" value="ECO:0007669"/>
    <property type="project" value="InterPro"/>
</dbReference>
<dbReference type="Proteomes" id="UP000196151">
    <property type="component" value="Chromosome"/>
</dbReference>
<accession>A0A200IZG0</accession>
<evidence type="ECO:0000256" key="3">
    <source>
        <dbReference type="RuleBase" id="RU362042"/>
    </source>
</evidence>
<dbReference type="InterPro" id="IPR036286">
    <property type="entry name" value="LexA/Signal_pep-like_sf"/>
</dbReference>
<dbReference type="SUPFAM" id="SSF51306">
    <property type="entry name" value="LexA/Signal peptidase"/>
    <property type="match status" value="1"/>
</dbReference>
<dbReference type="InterPro" id="IPR000223">
    <property type="entry name" value="Pept_S26A_signal_pept_1"/>
</dbReference>
<dbReference type="CDD" id="cd06530">
    <property type="entry name" value="S26_SPase_I"/>
    <property type="match status" value="1"/>
</dbReference>
<evidence type="ECO:0000313" key="7">
    <source>
        <dbReference type="EMBL" id="WYJ94468.1"/>
    </source>
</evidence>
<gene>
    <name evidence="7" type="ORF">A5889_001981</name>
    <name evidence="6" type="ORF">A5889_002660</name>
</gene>
<comment type="similarity">
    <text evidence="2 3">Belongs to the peptidase S26 family.</text>
</comment>
<comment type="subcellular location">
    <subcellularLocation>
        <location evidence="1">Cell membrane</location>
        <topology evidence="1">Single-pass type II membrane protein</topology>
    </subcellularLocation>
    <subcellularLocation>
        <location evidence="3">Membrane</location>
        <topology evidence="3">Single-pass type II membrane protein</topology>
    </subcellularLocation>
</comment>
<keyword evidence="3" id="KW-1133">Transmembrane helix</keyword>
<evidence type="ECO:0000259" key="5">
    <source>
        <dbReference type="Pfam" id="PF10502"/>
    </source>
</evidence>
<feature type="transmembrane region" description="Helical" evidence="3">
    <location>
        <begin position="52"/>
        <end position="75"/>
    </location>
</feature>
<sequence length="223" mass="25900">MKKRMNQEKKQRKTSDTHQHNKKKQVSKSLNQRKRKTKGSIRRKNGKKKKTVLRDIILTTVFTIFLSLAIGSIFFKVTTVQGHSMIPNLRDGDILLIKKRTDLRRFDLVTFMNEKNNVQARRLIGLPGEKIVYKEDTLYVDDQPVDEKFIVDEVNESQRNGKNFTEDFTSEDLTSTKTIPEGYYLVLGDNRPYAADSRVYGLISAENMIGKVDFHWSLSNVKR</sequence>
<keyword evidence="3" id="KW-0812">Transmembrane</keyword>
<dbReference type="PRINTS" id="PR00727">
    <property type="entry name" value="LEADERPTASE"/>
</dbReference>
<reference evidence="7" key="3">
    <citation type="submission" date="2024-03" db="EMBL/GenBank/DDBJ databases">
        <title>The Genome Sequence of Enterococcus sp. DIV0238c.</title>
        <authorList>
            <consortium name="The Broad Institute Genomics Platform"/>
            <consortium name="The Broad Institute Microbial Omics Core"/>
            <consortium name="The Broad Institute Genomic Center for Infectious Diseases"/>
            <person name="Earl A."/>
            <person name="Manson A."/>
            <person name="Gilmore M."/>
            <person name="Schwartman J."/>
            <person name="Shea T."/>
            <person name="Abouelleil A."/>
            <person name="Cao P."/>
            <person name="Chapman S."/>
            <person name="Cusick C."/>
            <person name="Young S."/>
            <person name="Neafsey D."/>
            <person name="Nusbaum C."/>
            <person name="Birren B."/>
        </authorList>
    </citation>
    <scope>NUCLEOTIDE SEQUENCE</scope>
    <source>
        <strain evidence="7">9D6_DIV0238</strain>
    </source>
</reference>
<dbReference type="InterPro" id="IPR019533">
    <property type="entry name" value="Peptidase_S26"/>
</dbReference>
<evidence type="ECO:0000313" key="8">
    <source>
        <dbReference type="Proteomes" id="UP000196151"/>
    </source>
</evidence>
<dbReference type="PANTHER" id="PTHR43390">
    <property type="entry name" value="SIGNAL PEPTIDASE I"/>
    <property type="match status" value="1"/>
</dbReference>
<dbReference type="NCBIfam" id="TIGR02227">
    <property type="entry name" value="sigpep_I_bact"/>
    <property type="match status" value="1"/>
</dbReference>
<dbReference type="EMBL" id="NIBQ01000003">
    <property type="protein sequence ID" value="OUZ30372.1"/>
    <property type="molecule type" value="Genomic_DNA"/>
</dbReference>
<feature type="compositionally biased region" description="Basic and acidic residues" evidence="4">
    <location>
        <begin position="1"/>
        <end position="19"/>
    </location>
</feature>
<organism evidence="6">
    <name type="scientific">Candidatus Enterococcus dunnyi</name>
    <dbReference type="NCBI Taxonomy" id="1834192"/>
    <lineage>
        <taxon>Bacteria</taxon>
        <taxon>Bacillati</taxon>
        <taxon>Bacillota</taxon>
        <taxon>Bacilli</taxon>
        <taxon>Lactobacillales</taxon>
        <taxon>Enterococcaceae</taxon>
        <taxon>Enterococcus</taxon>
    </lineage>
</organism>
<feature type="compositionally biased region" description="Basic residues" evidence="4">
    <location>
        <begin position="20"/>
        <end position="46"/>
    </location>
</feature>
<keyword evidence="3" id="KW-0645">Protease</keyword>
<dbReference type="GO" id="GO:0005886">
    <property type="term" value="C:plasma membrane"/>
    <property type="evidence" value="ECO:0007669"/>
    <property type="project" value="UniProtKB-SubCell"/>
</dbReference>
<proteinExistence type="inferred from homology"/>
<dbReference type="GO" id="GO:0004252">
    <property type="term" value="F:serine-type endopeptidase activity"/>
    <property type="evidence" value="ECO:0007669"/>
    <property type="project" value="InterPro"/>
</dbReference>
<dbReference type="EC" id="3.4.21.89" evidence="3"/>
<evidence type="ECO:0000313" key="6">
    <source>
        <dbReference type="EMBL" id="OUZ30372.1"/>
    </source>
</evidence>
<name>A0A200IZG0_9ENTE</name>
<keyword evidence="3" id="KW-0472">Membrane</keyword>
<dbReference type="GO" id="GO:0009003">
    <property type="term" value="F:signal peptidase activity"/>
    <property type="evidence" value="ECO:0007669"/>
    <property type="project" value="UniProtKB-EC"/>
</dbReference>
<dbReference type="Gene3D" id="2.10.109.10">
    <property type="entry name" value="Umud Fragment, subunit A"/>
    <property type="match status" value="1"/>
</dbReference>
<feature type="region of interest" description="Disordered" evidence="4">
    <location>
        <begin position="1"/>
        <end position="46"/>
    </location>
</feature>
<protein>
    <recommendedName>
        <fullName evidence="3">Signal peptidase I</fullName>
        <ecNumber evidence="3">3.4.21.89</ecNumber>
    </recommendedName>
</protein>
<comment type="catalytic activity">
    <reaction evidence="3">
        <text>Cleavage of hydrophobic, N-terminal signal or leader sequences from secreted and periplasmic proteins.</text>
        <dbReference type="EC" id="3.4.21.89"/>
    </reaction>
</comment>
<evidence type="ECO:0000256" key="1">
    <source>
        <dbReference type="ARBA" id="ARBA00004401"/>
    </source>
</evidence>
<dbReference type="PANTHER" id="PTHR43390:SF1">
    <property type="entry name" value="CHLOROPLAST PROCESSING PEPTIDASE"/>
    <property type="match status" value="1"/>
</dbReference>
<dbReference type="EMBL" id="CP147246">
    <property type="protein sequence ID" value="WYJ94468.1"/>
    <property type="molecule type" value="Genomic_DNA"/>
</dbReference>
<dbReference type="RefSeq" id="WP_087641747.1">
    <property type="nucleotide sequence ID" value="NZ_CP147246.1"/>
</dbReference>
<keyword evidence="8" id="KW-1185">Reference proteome</keyword>